<dbReference type="HOGENOM" id="CLU_698669_0_0_1"/>
<keyword evidence="3" id="KW-1185">Reference proteome</keyword>
<dbReference type="GeneID" id="8438680"/>
<evidence type="ECO:0000313" key="3">
    <source>
        <dbReference type="Proteomes" id="UP000002058"/>
    </source>
</evidence>
<dbReference type="Proteomes" id="UP000002058">
    <property type="component" value="Unassembled WGS sequence"/>
</dbReference>
<reference evidence="3" key="1">
    <citation type="journal article" date="2009" name="Genome Res.">
        <title>Comparative genomic analyses of the human fungal pathogens Coccidioides and their relatives.</title>
        <authorList>
            <person name="Sharpton T.J."/>
            <person name="Stajich J.E."/>
            <person name="Rounsley S.D."/>
            <person name="Gardner M.J."/>
            <person name="Wortman J.R."/>
            <person name="Jordar V.S."/>
            <person name="Maiti R."/>
            <person name="Kodira C.D."/>
            <person name="Neafsey D.E."/>
            <person name="Zeng Q."/>
            <person name="Hung C.-Y."/>
            <person name="McMahan C."/>
            <person name="Muszewska A."/>
            <person name="Grynberg M."/>
            <person name="Mandel M.A."/>
            <person name="Kellner E.M."/>
            <person name="Barker B.M."/>
            <person name="Galgiani J.N."/>
            <person name="Orbach M.J."/>
            <person name="Kirkland T.N."/>
            <person name="Cole G.T."/>
            <person name="Henn M.R."/>
            <person name="Birren B.W."/>
            <person name="Taylor J.W."/>
        </authorList>
    </citation>
    <scope>NUCLEOTIDE SEQUENCE [LARGE SCALE GENOMIC DNA]</scope>
    <source>
        <strain evidence="3">UAMH 1704</strain>
    </source>
</reference>
<dbReference type="AlphaFoldDB" id="C4JKR1"/>
<organism evidence="2 3">
    <name type="scientific">Uncinocarpus reesii (strain UAMH 1704)</name>
    <dbReference type="NCBI Taxonomy" id="336963"/>
    <lineage>
        <taxon>Eukaryota</taxon>
        <taxon>Fungi</taxon>
        <taxon>Dikarya</taxon>
        <taxon>Ascomycota</taxon>
        <taxon>Pezizomycotina</taxon>
        <taxon>Eurotiomycetes</taxon>
        <taxon>Eurotiomycetidae</taxon>
        <taxon>Onygenales</taxon>
        <taxon>Onygenaceae</taxon>
        <taxon>Uncinocarpus</taxon>
    </lineage>
</organism>
<gene>
    <name evidence="2" type="ORF">UREG_00659</name>
</gene>
<proteinExistence type="predicted"/>
<dbReference type="InParanoid" id="C4JKR1"/>
<dbReference type="eggNOG" id="ENOG502RQG2">
    <property type="taxonomic scope" value="Eukaryota"/>
</dbReference>
<dbReference type="RefSeq" id="XP_002541145.1">
    <property type="nucleotide sequence ID" value="XM_002541099.1"/>
</dbReference>
<dbReference type="KEGG" id="ure:UREG_00659"/>
<evidence type="ECO:0000313" key="2">
    <source>
        <dbReference type="EMBL" id="EEP75812.1"/>
    </source>
</evidence>
<evidence type="ECO:0000256" key="1">
    <source>
        <dbReference type="SAM" id="MobiDB-lite"/>
    </source>
</evidence>
<dbReference type="VEuPathDB" id="FungiDB:UREG_00659"/>
<dbReference type="OrthoDB" id="4192654at2759"/>
<sequence>MAFNFGKSNNWTIAERSRRDHGPFVIPFPKSSTREQKPFGIKLSGAYRIDYERVQIRIAAAQHGLKVLVENGGQVVLRPGSDARAQSIKALSDDLDSIYNRFYSKRFPTPKRRPVGYIPVLWNHPQKIQQRIPRHRKIVMRAFADLAKVLSFKQRRKLGHLQHSRPATLMTERDRLVGYMEELGNLRDQPASSLDVSIPGLAQDGAGAYPLVADLRPHDQKVLCAMFSRLRQIAETSDEVIARQIMDYGKKTAVKEVIKQVLQKSRNKERFDRDNIKALYSKLRASSQPKLNSQHTLDLPPIFERGNSPLPSPRRCTPGSMYDIVDQSILRAKLRRNIREMTKEPDRWYYRTMRRYMKSSRKNPLAFGKNDADFTAAELKVELTDAEAFALIDDM</sequence>
<dbReference type="EMBL" id="CH476615">
    <property type="protein sequence ID" value="EEP75812.1"/>
    <property type="molecule type" value="Genomic_DNA"/>
</dbReference>
<feature type="region of interest" description="Disordered" evidence="1">
    <location>
        <begin position="290"/>
        <end position="312"/>
    </location>
</feature>
<accession>C4JKR1</accession>
<name>C4JKR1_UNCRE</name>
<protein>
    <submittedName>
        <fullName evidence="2">Uncharacterized protein</fullName>
    </submittedName>
</protein>